<organism evidence="4 5">
    <name type="scientific">Sodalis ligni</name>
    <dbReference type="NCBI Taxonomy" id="2697027"/>
    <lineage>
        <taxon>Bacteria</taxon>
        <taxon>Pseudomonadati</taxon>
        <taxon>Pseudomonadota</taxon>
        <taxon>Gammaproteobacteria</taxon>
        <taxon>Enterobacterales</taxon>
        <taxon>Bruguierivoracaceae</taxon>
        <taxon>Sodalis</taxon>
    </lineage>
</organism>
<evidence type="ECO:0000256" key="1">
    <source>
        <dbReference type="ARBA" id="ARBA00022729"/>
    </source>
</evidence>
<dbReference type="AlphaFoldDB" id="A0A4R1NNR5"/>
<evidence type="ECO:0000259" key="3">
    <source>
        <dbReference type="Pfam" id="PF07338"/>
    </source>
</evidence>
<dbReference type="EMBL" id="SJOI01000001">
    <property type="protein sequence ID" value="TCL06366.1"/>
    <property type="molecule type" value="Genomic_DNA"/>
</dbReference>
<dbReference type="RefSeq" id="WP_132925713.1">
    <property type="nucleotide sequence ID" value="NZ_CP075169.1"/>
</dbReference>
<keyword evidence="5" id="KW-1185">Reference proteome</keyword>
<dbReference type="InterPro" id="IPR036275">
    <property type="entry name" value="YdgH-like_sf"/>
</dbReference>
<dbReference type="InterPro" id="IPR025543">
    <property type="entry name" value="Dodecin-like"/>
</dbReference>
<proteinExistence type="predicted"/>
<accession>A0A4R1NNR5</accession>
<feature type="domain" description="YdgH/BhsA/McbA-like" evidence="3">
    <location>
        <begin position="47"/>
        <end position="102"/>
    </location>
</feature>
<dbReference type="InterPro" id="IPR010854">
    <property type="entry name" value="YdgH/BhsA/McbA-like_dom"/>
</dbReference>
<evidence type="ECO:0000256" key="2">
    <source>
        <dbReference type="SAM" id="SignalP"/>
    </source>
</evidence>
<sequence>MKSLSVMVTALGLLALAGCSVLEGKPVPPPPPTHQAQEIQRDQAGSLQVLDRFSVERRGSPMDVEHVVRVKANAAHATYYQIVALSELITSGKWRADVILYR</sequence>
<dbReference type="Gene3D" id="3.30.1660.10">
    <property type="entry name" value="Flavin-binding protein dodecin"/>
    <property type="match status" value="1"/>
</dbReference>
<feature type="chain" id="PRO_5020907632" evidence="2">
    <location>
        <begin position="18"/>
        <end position="102"/>
    </location>
</feature>
<dbReference type="PROSITE" id="PS51257">
    <property type="entry name" value="PROKAR_LIPOPROTEIN"/>
    <property type="match status" value="1"/>
</dbReference>
<protein>
    <submittedName>
        <fullName evidence="4">Uncharacterized protein DUF1471</fullName>
    </submittedName>
</protein>
<evidence type="ECO:0000313" key="5">
    <source>
        <dbReference type="Proteomes" id="UP000294555"/>
    </source>
</evidence>
<dbReference type="SUPFAM" id="SSF159871">
    <property type="entry name" value="YdgH-like"/>
    <property type="match status" value="1"/>
</dbReference>
<dbReference type="OrthoDB" id="6415092at2"/>
<name>A0A4R1NNR5_9GAMM</name>
<dbReference type="NCBIfam" id="NF011433">
    <property type="entry name" value="PRK14864.1"/>
    <property type="match status" value="1"/>
</dbReference>
<keyword evidence="1 2" id="KW-0732">Signal</keyword>
<dbReference type="Proteomes" id="UP000294555">
    <property type="component" value="Unassembled WGS sequence"/>
</dbReference>
<dbReference type="Pfam" id="PF07338">
    <property type="entry name" value="YdgH_BhsA-like"/>
    <property type="match status" value="1"/>
</dbReference>
<gene>
    <name evidence="4" type="ORF">EZJ58_4617</name>
</gene>
<reference evidence="4 5" key="1">
    <citation type="submission" date="2019-02" db="EMBL/GenBank/DDBJ databases">
        <title>Investigation of anaerobic lignin degradation for improved lignocellulosic biofuels.</title>
        <authorList>
            <person name="Deangelis K."/>
        </authorList>
    </citation>
    <scope>NUCLEOTIDE SEQUENCE [LARGE SCALE GENOMIC DNA]</scope>
    <source>
        <strain evidence="4 5">159R</strain>
    </source>
</reference>
<evidence type="ECO:0000313" key="4">
    <source>
        <dbReference type="EMBL" id="TCL06366.1"/>
    </source>
</evidence>
<comment type="caution">
    <text evidence="4">The sequence shown here is derived from an EMBL/GenBank/DDBJ whole genome shotgun (WGS) entry which is preliminary data.</text>
</comment>
<feature type="signal peptide" evidence="2">
    <location>
        <begin position="1"/>
        <end position="17"/>
    </location>
</feature>